<dbReference type="PANTHER" id="PTHR28110:SF1">
    <property type="entry name" value="TRANSMEMBRANE PROTEIN"/>
    <property type="match status" value="1"/>
</dbReference>
<proteinExistence type="predicted"/>
<name>A0AAV8UP64_9RHOD</name>
<feature type="transmembrane region" description="Helical" evidence="1">
    <location>
        <begin position="12"/>
        <end position="33"/>
    </location>
</feature>
<reference evidence="2 3" key="1">
    <citation type="journal article" date="2023" name="Nat. Commun.">
        <title>Origin of minicircular mitochondrial genomes in red algae.</title>
        <authorList>
            <person name="Lee Y."/>
            <person name="Cho C.H."/>
            <person name="Lee Y.M."/>
            <person name="Park S.I."/>
            <person name="Yang J.H."/>
            <person name="West J.A."/>
            <person name="Bhattacharya D."/>
            <person name="Yoon H.S."/>
        </authorList>
    </citation>
    <scope>NUCLEOTIDE SEQUENCE [LARGE SCALE GENOMIC DNA]</scope>
    <source>
        <strain evidence="2 3">CCMP1338</strain>
        <tissue evidence="2">Whole cell</tissue>
    </source>
</reference>
<keyword evidence="1" id="KW-1133">Transmembrane helix</keyword>
<keyword evidence="1" id="KW-0812">Transmembrane</keyword>
<sequence length="295" mass="32591">MAVSSSFLRSKRFLIIVGLYVAGILIIRLNGFGEFRHADVNTTGRTLPVYRPPMMPGFGLESLVMVAGHAIYVSGVWTRESIYNESNWFLEQGQAGQVSTFIEHMKTGVEAAATDSMSLLIFSGGETRKGAGPRSEAQTYWLVADALGWFGHPQVASRAFTEEHARDSFENLSFSMCRFRELTGRYPSNTTIVSFKFKKRRFLELHAEALSLPKSTVHYLGVDPPIMVEATSGELSSAAVPFEQDPNGCQHTILTSKRAKRNPFARTIPYPAGCPEMSGVLLHCGNSKFSGQVPW</sequence>
<organism evidence="2 3">
    <name type="scientific">Rhodosorus marinus</name>
    <dbReference type="NCBI Taxonomy" id="101924"/>
    <lineage>
        <taxon>Eukaryota</taxon>
        <taxon>Rhodophyta</taxon>
        <taxon>Stylonematophyceae</taxon>
        <taxon>Stylonematales</taxon>
        <taxon>Stylonemataceae</taxon>
        <taxon>Rhodosorus</taxon>
    </lineage>
</organism>
<comment type="caution">
    <text evidence="2">The sequence shown here is derived from an EMBL/GenBank/DDBJ whole genome shotgun (WGS) entry which is preliminary data.</text>
</comment>
<evidence type="ECO:0000313" key="2">
    <source>
        <dbReference type="EMBL" id="KAJ8904339.1"/>
    </source>
</evidence>
<dbReference type="AlphaFoldDB" id="A0AAV8UP64"/>
<accession>A0AAV8UP64</accession>
<keyword evidence="3" id="KW-1185">Reference proteome</keyword>
<dbReference type="PANTHER" id="PTHR28110">
    <property type="entry name" value="TRANSMEMBRANE PROTEIN"/>
    <property type="match status" value="1"/>
</dbReference>
<dbReference type="InterPro" id="IPR055323">
    <property type="entry name" value="C57A10.07/YOR238W"/>
</dbReference>
<evidence type="ECO:0000313" key="3">
    <source>
        <dbReference type="Proteomes" id="UP001157974"/>
    </source>
</evidence>
<dbReference type="Proteomes" id="UP001157974">
    <property type="component" value="Unassembled WGS sequence"/>
</dbReference>
<keyword evidence="1" id="KW-0472">Membrane</keyword>
<protein>
    <recommendedName>
        <fullName evidence="4">DUF218 domain-containing protein</fullName>
    </recommendedName>
</protein>
<evidence type="ECO:0000256" key="1">
    <source>
        <dbReference type="SAM" id="Phobius"/>
    </source>
</evidence>
<gene>
    <name evidence="2" type="ORF">NDN08_000860</name>
</gene>
<dbReference type="GO" id="GO:0005737">
    <property type="term" value="C:cytoplasm"/>
    <property type="evidence" value="ECO:0007669"/>
    <property type="project" value="TreeGrafter"/>
</dbReference>
<dbReference type="EMBL" id="JAMWBK010000006">
    <property type="protein sequence ID" value="KAJ8904339.1"/>
    <property type="molecule type" value="Genomic_DNA"/>
</dbReference>
<evidence type="ECO:0008006" key="4">
    <source>
        <dbReference type="Google" id="ProtNLM"/>
    </source>
</evidence>